<dbReference type="InterPro" id="IPR052918">
    <property type="entry name" value="Motility_Chemotaxis_Reg"/>
</dbReference>
<reference evidence="2 3" key="1">
    <citation type="submission" date="2021-02" db="EMBL/GenBank/DDBJ databases">
        <title>De Novo genome assembly of isolated myxobacteria.</title>
        <authorList>
            <person name="Stevens D.C."/>
        </authorList>
    </citation>
    <scope>NUCLEOTIDE SEQUENCE [LARGE SCALE GENOMIC DNA]</scope>
    <source>
        <strain evidence="2 3">SCHIC003</strain>
    </source>
</reference>
<dbReference type="SUPFAM" id="SSF101898">
    <property type="entry name" value="NHL repeat"/>
    <property type="match status" value="1"/>
</dbReference>
<proteinExistence type="predicted"/>
<feature type="signal peptide" evidence="1">
    <location>
        <begin position="1"/>
        <end position="26"/>
    </location>
</feature>
<dbReference type="Proteomes" id="UP000663090">
    <property type="component" value="Chromosome"/>
</dbReference>
<dbReference type="PANTHER" id="PTHR35580:SF1">
    <property type="entry name" value="PHYTASE-LIKE DOMAIN-CONTAINING PROTEIN"/>
    <property type="match status" value="1"/>
</dbReference>
<dbReference type="RefSeq" id="WP_206712545.1">
    <property type="nucleotide sequence ID" value="NZ_CP071091.1"/>
</dbReference>
<dbReference type="EMBL" id="CP071091">
    <property type="protein sequence ID" value="QSQ10778.1"/>
    <property type="molecule type" value="Genomic_DNA"/>
</dbReference>
<protein>
    <submittedName>
        <fullName evidence="2">SBBP repeat-containing protein</fullName>
    </submittedName>
</protein>
<evidence type="ECO:0000313" key="2">
    <source>
        <dbReference type="EMBL" id="QSQ10778.1"/>
    </source>
</evidence>
<keyword evidence="3" id="KW-1185">Reference proteome</keyword>
<feature type="chain" id="PRO_5045737436" evidence="1">
    <location>
        <begin position="27"/>
        <end position="425"/>
    </location>
</feature>
<dbReference type="Pfam" id="PF06739">
    <property type="entry name" value="SBBP"/>
    <property type="match status" value="2"/>
</dbReference>
<sequence length="425" mass="43604">MRHPLLSTFALAGAVCAVGAPFAAEAQVPAPSWVRQLGANLDEQAQAVAVSGSSVYVVGHTSSQLGPQPKAGGMDVFVAKYTTAGALQWVQQLGTAGEDRATAVVADADGNVYVAGHTSGGFDFFTNAGGFDFFVTRFDAQGNRQWLRQNGTQMDDFGTGIALGADDTLYVSGYTGGSFANGGNPNNYDVVVALYDTGGNPYWLNQYGTAKGDVARGIAVTSDHQVYVVGNTSGAFGGASAPESGTDLFLMKLNILGVQQWVRQDDTSELEDARGVAVGADGAIYVVGETFGTFPGGAPNNGTVDVFVAKYSSVANQLWTRMLGGSQPDYAFGVAVAADGTVQVAGYTTNALDGNPYAGAQDAFFTRFDAAGLKLGTRTLGTSAPDSARGVAVDAAGNAYVTGSTYGGLGGNTNAGSFDAFLARF</sequence>
<evidence type="ECO:0000256" key="1">
    <source>
        <dbReference type="SAM" id="SignalP"/>
    </source>
</evidence>
<dbReference type="Gene3D" id="2.120.10.30">
    <property type="entry name" value="TolB, C-terminal domain"/>
    <property type="match status" value="1"/>
</dbReference>
<accession>A0ABX7N2Z0</accession>
<organism evidence="2 3">
    <name type="scientific">Myxococcus landrumensis</name>
    <dbReference type="NCBI Taxonomy" id="2813577"/>
    <lineage>
        <taxon>Bacteria</taxon>
        <taxon>Pseudomonadati</taxon>
        <taxon>Myxococcota</taxon>
        <taxon>Myxococcia</taxon>
        <taxon>Myxococcales</taxon>
        <taxon>Cystobacterineae</taxon>
        <taxon>Myxococcaceae</taxon>
        <taxon>Myxococcus</taxon>
    </lineage>
</organism>
<name>A0ABX7N2Z0_9BACT</name>
<gene>
    <name evidence="2" type="ORF">JY572_20290</name>
</gene>
<evidence type="ECO:0000313" key="3">
    <source>
        <dbReference type="Proteomes" id="UP000663090"/>
    </source>
</evidence>
<dbReference type="PANTHER" id="PTHR35580">
    <property type="entry name" value="CELL SURFACE GLYCOPROTEIN (S-LAYER PROTEIN)-LIKE PROTEIN"/>
    <property type="match status" value="1"/>
</dbReference>
<keyword evidence="1" id="KW-0732">Signal</keyword>
<dbReference type="InterPro" id="IPR010620">
    <property type="entry name" value="SBBP_repeat"/>
</dbReference>
<dbReference type="InterPro" id="IPR011042">
    <property type="entry name" value="6-blade_b-propeller_TolB-like"/>
</dbReference>